<protein>
    <submittedName>
        <fullName evidence="2">YdbL family protein</fullName>
    </submittedName>
</protein>
<evidence type="ECO:0000313" key="2">
    <source>
        <dbReference type="EMBL" id="WDE10022.1"/>
    </source>
</evidence>
<dbReference type="PIRSF" id="PIRSF025560">
    <property type="entry name" value="UCP025560"/>
    <property type="match status" value="1"/>
</dbReference>
<gene>
    <name evidence="2" type="ORF">H3N35_17160</name>
</gene>
<organism evidence="2 3">
    <name type="scientific">Thalassomonas haliotis</name>
    <dbReference type="NCBI Taxonomy" id="485448"/>
    <lineage>
        <taxon>Bacteria</taxon>
        <taxon>Pseudomonadati</taxon>
        <taxon>Pseudomonadota</taxon>
        <taxon>Gammaproteobacteria</taxon>
        <taxon>Alteromonadales</taxon>
        <taxon>Colwelliaceae</taxon>
        <taxon>Thalassomonas</taxon>
    </lineage>
</organism>
<dbReference type="Proteomes" id="UP001215231">
    <property type="component" value="Chromosome"/>
</dbReference>
<keyword evidence="3" id="KW-1185">Reference proteome</keyword>
<keyword evidence="1" id="KW-0732">Signal</keyword>
<reference evidence="2 3" key="1">
    <citation type="journal article" date="2022" name="Mar. Drugs">
        <title>Bioassay-Guided Fractionation Leads to the Detection of Cholic Acid Generated by the Rare Thalassomonas sp.</title>
        <authorList>
            <person name="Pheiffer F."/>
            <person name="Schneider Y.K."/>
            <person name="Hansen E.H."/>
            <person name="Andersen J.H."/>
            <person name="Isaksson J."/>
            <person name="Busche T."/>
            <person name="R C."/>
            <person name="Kalinowski J."/>
            <person name="Zyl L.V."/>
            <person name="Trindade M."/>
        </authorList>
    </citation>
    <scope>NUCLEOTIDE SEQUENCE [LARGE SCALE GENOMIC DNA]</scope>
    <source>
        <strain evidence="2 3">A5K-61T</strain>
    </source>
</reference>
<accession>A0ABY7V8V6</accession>
<proteinExistence type="predicted"/>
<evidence type="ECO:0000313" key="3">
    <source>
        <dbReference type="Proteomes" id="UP001215231"/>
    </source>
</evidence>
<sequence>MKIKLITAALACLLAFAAHALTLSDAKSAGLLGEQADGYLGLVKQNSEAKALMLTVNKKRLAHFKAIAKKNKTSVADVAALAGAKFINETAKGHYIKTSSGTWKKK</sequence>
<evidence type="ECO:0000256" key="1">
    <source>
        <dbReference type="SAM" id="SignalP"/>
    </source>
</evidence>
<name>A0ABY7V8V6_9GAMM</name>
<dbReference type="RefSeq" id="WP_274050034.1">
    <property type="nucleotide sequence ID" value="NZ_CP059693.1"/>
</dbReference>
<feature type="chain" id="PRO_5047430666" evidence="1">
    <location>
        <begin position="21"/>
        <end position="106"/>
    </location>
</feature>
<feature type="signal peptide" evidence="1">
    <location>
        <begin position="1"/>
        <end position="20"/>
    </location>
</feature>
<dbReference type="EMBL" id="CP059693">
    <property type="protein sequence ID" value="WDE10022.1"/>
    <property type="molecule type" value="Genomic_DNA"/>
</dbReference>
<dbReference type="InterPro" id="IPR008309">
    <property type="entry name" value="YdbL"/>
</dbReference>
<dbReference type="Pfam" id="PF07027">
    <property type="entry name" value="DUF1318"/>
    <property type="match status" value="1"/>
</dbReference>